<accession>A0ABY5DSM8</accession>
<dbReference type="SUPFAM" id="SSF50331">
    <property type="entry name" value="MOP-like"/>
    <property type="match status" value="1"/>
</dbReference>
<evidence type="ECO:0000256" key="4">
    <source>
        <dbReference type="ARBA" id="ARBA00022741"/>
    </source>
</evidence>
<dbReference type="Gene3D" id="3.40.50.300">
    <property type="entry name" value="P-loop containing nucleotide triphosphate hydrolases"/>
    <property type="match status" value="1"/>
</dbReference>
<keyword evidence="1" id="KW-0813">Transport</keyword>
<name>A0ABY5DSM8_9ACTN</name>
<dbReference type="InterPro" id="IPR013611">
    <property type="entry name" value="Transp-assoc_OB_typ2"/>
</dbReference>
<dbReference type="CDD" id="cd03259">
    <property type="entry name" value="ABC_Carb_Solutes_like"/>
    <property type="match status" value="1"/>
</dbReference>
<dbReference type="PROSITE" id="PS00211">
    <property type="entry name" value="ABC_TRANSPORTER_1"/>
    <property type="match status" value="1"/>
</dbReference>
<dbReference type="PROSITE" id="PS50893">
    <property type="entry name" value="ABC_TRANSPORTER_2"/>
    <property type="match status" value="1"/>
</dbReference>
<keyword evidence="2" id="KW-1003">Cell membrane</keyword>
<evidence type="ECO:0000313" key="11">
    <source>
        <dbReference type="Proteomes" id="UP001056035"/>
    </source>
</evidence>
<dbReference type="InterPro" id="IPR003593">
    <property type="entry name" value="AAA+_ATPase"/>
</dbReference>
<dbReference type="InterPro" id="IPR003439">
    <property type="entry name" value="ABC_transporter-like_ATP-bd"/>
</dbReference>
<keyword evidence="3" id="KW-0410">Iron transport</keyword>
<keyword evidence="4" id="KW-0547">Nucleotide-binding</keyword>
<dbReference type="SUPFAM" id="SSF52540">
    <property type="entry name" value="P-loop containing nucleoside triphosphate hydrolases"/>
    <property type="match status" value="1"/>
</dbReference>
<evidence type="ECO:0000256" key="7">
    <source>
        <dbReference type="ARBA" id="ARBA00023065"/>
    </source>
</evidence>
<dbReference type="InterPro" id="IPR050093">
    <property type="entry name" value="ABC_SmlMolc_Importer"/>
</dbReference>
<evidence type="ECO:0000256" key="6">
    <source>
        <dbReference type="ARBA" id="ARBA00023004"/>
    </source>
</evidence>
<dbReference type="PANTHER" id="PTHR42781:SF4">
    <property type="entry name" value="SPERMIDINE_PUTRESCINE IMPORT ATP-BINDING PROTEIN POTA"/>
    <property type="match status" value="1"/>
</dbReference>
<evidence type="ECO:0000313" key="10">
    <source>
        <dbReference type="EMBL" id="UTI63732.1"/>
    </source>
</evidence>
<dbReference type="InterPro" id="IPR017871">
    <property type="entry name" value="ABC_transporter-like_CS"/>
</dbReference>
<dbReference type="Proteomes" id="UP001056035">
    <property type="component" value="Chromosome"/>
</dbReference>
<keyword evidence="8" id="KW-0472">Membrane</keyword>
<dbReference type="Pfam" id="PF00005">
    <property type="entry name" value="ABC_tran"/>
    <property type="match status" value="1"/>
</dbReference>
<dbReference type="GO" id="GO:0005524">
    <property type="term" value="F:ATP binding"/>
    <property type="evidence" value="ECO:0007669"/>
    <property type="project" value="UniProtKB-KW"/>
</dbReference>
<dbReference type="Pfam" id="PF08402">
    <property type="entry name" value="TOBE_2"/>
    <property type="match status" value="1"/>
</dbReference>
<dbReference type="EMBL" id="CP098502">
    <property type="protein sequence ID" value="UTI63732.1"/>
    <property type="molecule type" value="Genomic_DNA"/>
</dbReference>
<evidence type="ECO:0000256" key="2">
    <source>
        <dbReference type="ARBA" id="ARBA00022475"/>
    </source>
</evidence>
<evidence type="ECO:0000256" key="8">
    <source>
        <dbReference type="ARBA" id="ARBA00023136"/>
    </source>
</evidence>
<dbReference type="PANTHER" id="PTHR42781">
    <property type="entry name" value="SPERMIDINE/PUTRESCINE IMPORT ATP-BINDING PROTEIN POTA"/>
    <property type="match status" value="1"/>
</dbReference>
<evidence type="ECO:0000256" key="3">
    <source>
        <dbReference type="ARBA" id="ARBA00022496"/>
    </source>
</evidence>
<organism evidence="10 11">
    <name type="scientific">Paraconexibacter antarcticus</name>
    <dbReference type="NCBI Taxonomy" id="2949664"/>
    <lineage>
        <taxon>Bacteria</taxon>
        <taxon>Bacillati</taxon>
        <taxon>Actinomycetota</taxon>
        <taxon>Thermoleophilia</taxon>
        <taxon>Solirubrobacterales</taxon>
        <taxon>Paraconexibacteraceae</taxon>
        <taxon>Paraconexibacter</taxon>
    </lineage>
</organism>
<reference evidence="10 11" key="1">
    <citation type="submission" date="2022-06" db="EMBL/GenBank/DDBJ databases">
        <title>Paraconexibacter antarcticus.</title>
        <authorList>
            <person name="Kim C.S."/>
        </authorList>
    </citation>
    <scope>NUCLEOTIDE SEQUENCE [LARGE SCALE GENOMIC DNA]</scope>
    <source>
        <strain evidence="10 11">02-257</strain>
    </source>
</reference>
<dbReference type="RefSeq" id="WP_254570454.1">
    <property type="nucleotide sequence ID" value="NZ_CP098502.1"/>
</dbReference>
<keyword evidence="5 10" id="KW-0067">ATP-binding</keyword>
<proteinExistence type="predicted"/>
<gene>
    <name evidence="10" type="ORF">NBH00_20605</name>
</gene>
<evidence type="ECO:0000256" key="1">
    <source>
        <dbReference type="ARBA" id="ARBA00022448"/>
    </source>
</evidence>
<dbReference type="InterPro" id="IPR027417">
    <property type="entry name" value="P-loop_NTPase"/>
</dbReference>
<keyword evidence="6" id="KW-0408">Iron</keyword>
<protein>
    <submittedName>
        <fullName evidence="10">ABC transporter ATP-binding protein</fullName>
    </submittedName>
</protein>
<evidence type="ECO:0000259" key="9">
    <source>
        <dbReference type="PROSITE" id="PS50893"/>
    </source>
</evidence>
<feature type="domain" description="ABC transporter" evidence="9">
    <location>
        <begin position="4"/>
        <end position="234"/>
    </location>
</feature>
<evidence type="ECO:0000256" key="5">
    <source>
        <dbReference type="ARBA" id="ARBA00022840"/>
    </source>
</evidence>
<keyword evidence="7" id="KW-0406">Ion transport</keyword>
<dbReference type="SMART" id="SM00382">
    <property type="entry name" value="AAA"/>
    <property type="match status" value="1"/>
</dbReference>
<keyword evidence="11" id="KW-1185">Reference proteome</keyword>
<sequence length="364" mass="37959">MNAISLRGVTRAYGTTPVLRGVDLDVESGAFAAILGVSGCGKSTLMRLIAGFDHVDGGTIDLGSVRVDDGHRALAPERRRVGYVPQEGALFPHLDVRANVAFGLPRRRRGQARVDELLDLVGIGGLQRHRPHELSGGQQQRVALARALATEPEVILLDEPFSALDPGLRAETRAEVRRAVKALGTTALLVTHDQDEALSCADLVAVLRDGVIVQAAPPRELYRAPSDVPLACFLGEANVVPATIEDGVAQTPLGPVRLRDAAGEGARGVVVLRPEELTLTAAGRDAGGANAEVGAVEFYGHDARVELRLDDPAGALPLIVRTGGHDAPEVGQRVVCAVGADGHFVGDGHAPDDLGRGTGTVAAA</sequence>
<dbReference type="InterPro" id="IPR015853">
    <property type="entry name" value="ABC_transpr_FbpC"/>
</dbReference>
<dbReference type="InterPro" id="IPR008995">
    <property type="entry name" value="Mo/tungstate-bd_C_term_dom"/>
</dbReference>